<name>A0A413UBL0_9FIRM</name>
<dbReference type="EMBL" id="QSGD01000033">
    <property type="protein sequence ID" value="RHB03672.1"/>
    <property type="molecule type" value="Genomic_DNA"/>
</dbReference>
<evidence type="ECO:0000313" key="1">
    <source>
        <dbReference type="EMBL" id="RHB03672.1"/>
    </source>
</evidence>
<reference evidence="1 2" key="1">
    <citation type="submission" date="2018-08" db="EMBL/GenBank/DDBJ databases">
        <title>A genome reference for cultivated species of the human gut microbiota.</title>
        <authorList>
            <person name="Zou Y."/>
            <person name="Xue W."/>
            <person name="Luo G."/>
        </authorList>
    </citation>
    <scope>NUCLEOTIDE SEQUENCE [LARGE SCALE GENOMIC DNA]</scope>
    <source>
        <strain evidence="1 2">AM42-13AC</strain>
    </source>
</reference>
<evidence type="ECO:0000313" key="2">
    <source>
        <dbReference type="Proteomes" id="UP000285288"/>
    </source>
</evidence>
<accession>A0A413UBL0</accession>
<sequence length="307" mass="35514">MNHITFKDKEGFDINVLAFDGESNFAILDRTSTGSPTPYVVVKGLDVESASWSYSEGYFDNYDDCVRKYKSSVLEHTKSDIPMKAMFAYLLRRDIEPMLTRTLTDDEVWQAFDSFMQNDDFASLLDREIVPMTLDIIEENERRENLKIQDIIDAPLKWDSKTKPDGVFIGMTVSDFVFSHGLYQNMKLNDFNELLAKEGFSTFPNKQYPFTNLERMISDEEFKLDVLNISNNLNKIYDETDFVYEKGIEESDVAEVVFDGICDDYELSRLVNKCEGKDQLKDFVAHCEDIQGLFVNAVEMDIQEMEL</sequence>
<organism evidence="1 2">
    <name type="scientific">Holdemanella biformis</name>
    <dbReference type="NCBI Taxonomy" id="1735"/>
    <lineage>
        <taxon>Bacteria</taxon>
        <taxon>Bacillati</taxon>
        <taxon>Bacillota</taxon>
        <taxon>Erysipelotrichia</taxon>
        <taxon>Erysipelotrichales</taxon>
        <taxon>Erysipelotrichaceae</taxon>
        <taxon>Holdemanella</taxon>
    </lineage>
</organism>
<dbReference type="AlphaFoldDB" id="A0A413UBL0"/>
<protein>
    <submittedName>
        <fullName evidence="1">Uncharacterized protein</fullName>
    </submittedName>
</protein>
<dbReference type="Proteomes" id="UP000285288">
    <property type="component" value="Unassembled WGS sequence"/>
</dbReference>
<dbReference type="RefSeq" id="WP_118011659.1">
    <property type="nucleotide sequence ID" value="NZ_QSGD01000033.1"/>
</dbReference>
<comment type="caution">
    <text evidence="1">The sequence shown here is derived from an EMBL/GenBank/DDBJ whole genome shotgun (WGS) entry which is preliminary data.</text>
</comment>
<gene>
    <name evidence="1" type="ORF">DW907_08225</name>
</gene>
<proteinExistence type="predicted"/>